<dbReference type="Gene3D" id="2.40.160.210">
    <property type="entry name" value="Acyl-CoA thioesterase, double hotdog domain"/>
    <property type="match status" value="1"/>
</dbReference>
<dbReference type="InterPro" id="IPR049449">
    <property type="entry name" value="TesB_ACOT8-like_N"/>
</dbReference>
<dbReference type="InterPro" id="IPR029069">
    <property type="entry name" value="HotDog_dom_sf"/>
</dbReference>
<dbReference type="EMBL" id="PNQX01000001">
    <property type="protein sequence ID" value="PMQ21999.1"/>
    <property type="molecule type" value="Genomic_DNA"/>
</dbReference>
<evidence type="ECO:0000313" key="3">
    <source>
        <dbReference type="EMBL" id="PMQ21999.1"/>
    </source>
</evidence>
<dbReference type="InterPro" id="IPR042171">
    <property type="entry name" value="Acyl-CoA_hotdog"/>
</dbReference>
<reference evidence="3 4" key="1">
    <citation type="journal article" date="2017" name="Elife">
        <title>Extensive horizontal gene transfer in cheese-associated bacteria.</title>
        <authorList>
            <person name="Bonham K.S."/>
            <person name="Wolfe B.E."/>
            <person name="Dutton R.J."/>
        </authorList>
    </citation>
    <scope>NUCLEOTIDE SEQUENCE [LARGE SCALE GENOMIC DNA]</scope>
    <source>
        <strain evidence="3 4">JB182</strain>
    </source>
</reference>
<proteinExistence type="predicted"/>
<dbReference type="SUPFAM" id="SSF54637">
    <property type="entry name" value="Thioesterase/thiol ester dehydrase-isomerase"/>
    <property type="match status" value="1"/>
</dbReference>
<dbReference type="AlphaFoldDB" id="A0A2N7S776"/>
<feature type="domain" description="Acyl-CoA thioesterase-like C-terminal" evidence="2">
    <location>
        <begin position="137"/>
        <end position="269"/>
    </location>
</feature>
<protein>
    <submittedName>
        <fullName evidence="3">Thioesterase</fullName>
    </submittedName>
</protein>
<dbReference type="Pfam" id="PF13622">
    <property type="entry name" value="4HBT_3"/>
    <property type="match status" value="1"/>
</dbReference>
<accession>A0A2N7S776</accession>
<evidence type="ECO:0000259" key="1">
    <source>
        <dbReference type="Pfam" id="PF13622"/>
    </source>
</evidence>
<evidence type="ECO:0000259" key="2">
    <source>
        <dbReference type="Pfam" id="PF20789"/>
    </source>
</evidence>
<dbReference type="Pfam" id="PF20789">
    <property type="entry name" value="4HBT_3C"/>
    <property type="match status" value="1"/>
</dbReference>
<sequence>MTHQLNEELEKVLADGDFYFESLGEGRFRSSWHSQGAWNPHEQHMGPASGILAYALENFEPREDMRIARISYEIHGLIHAGEFEITTRMVRPGRTIELIEAEMTAKGRTSIVARAWRVITADTNEVAGIEDRSIPGPETCAVQAISEQWPGGYIKSIEMRANEQLRPGRGFAWLRTPYALVDTNDASDMSSLVGMIDTANGVVPRVNPSEGTWIYPNVDLQIHMYRRPVGKWLGLEVQQSFGTDGIGLTSTVLHDATGPFGRAEQILTVRSR</sequence>
<evidence type="ECO:0000313" key="4">
    <source>
        <dbReference type="Proteomes" id="UP000235739"/>
    </source>
</evidence>
<gene>
    <name evidence="3" type="ORF">CIK84_04365</name>
</gene>
<organism evidence="3 4">
    <name type="scientific">Glutamicibacter arilaitensis</name>
    <dbReference type="NCBI Taxonomy" id="256701"/>
    <lineage>
        <taxon>Bacteria</taxon>
        <taxon>Bacillati</taxon>
        <taxon>Actinomycetota</taxon>
        <taxon>Actinomycetes</taxon>
        <taxon>Micrococcales</taxon>
        <taxon>Micrococcaceae</taxon>
        <taxon>Glutamicibacter</taxon>
    </lineage>
</organism>
<dbReference type="RefSeq" id="WP_102598387.1">
    <property type="nucleotide sequence ID" value="NZ_JABUYH010000001.1"/>
</dbReference>
<name>A0A2N7S776_9MICC</name>
<dbReference type="Proteomes" id="UP000235739">
    <property type="component" value="Unassembled WGS sequence"/>
</dbReference>
<comment type="caution">
    <text evidence="3">The sequence shown here is derived from an EMBL/GenBank/DDBJ whole genome shotgun (WGS) entry which is preliminary data.</text>
</comment>
<dbReference type="InterPro" id="IPR049450">
    <property type="entry name" value="ACOT8-like_C"/>
</dbReference>
<feature type="domain" description="Acyl-CoA thioesterase-like N-terminal HotDog" evidence="1">
    <location>
        <begin position="36"/>
        <end position="117"/>
    </location>
</feature>